<evidence type="ECO:0000313" key="2">
    <source>
        <dbReference type="Proteomes" id="UP000541444"/>
    </source>
</evidence>
<comment type="caution">
    <text evidence="1">The sequence shown here is derived from an EMBL/GenBank/DDBJ whole genome shotgun (WGS) entry which is preliminary data.</text>
</comment>
<protein>
    <submittedName>
        <fullName evidence="1">Uncharacterized protein</fullName>
    </submittedName>
</protein>
<accession>A0A7J7NLU4</accession>
<gene>
    <name evidence="1" type="ORF">GIB67_011586</name>
</gene>
<dbReference type="OrthoDB" id="8300214at2759"/>
<dbReference type="AlphaFoldDB" id="A0A7J7NLU4"/>
<proteinExistence type="predicted"/>
<dbReference type="Proteomes" id="UP000541444">
    <property type="component" value="Unassembled WGS sequence"/>
</dbReference>
<sequence length="120" mass="14290">MNDSEHIVEALINDPPEEEIWGDHIHQGIYDLNTTTKPDRKTAQFRLIEEALCFDNFRLGFKLEMHFTYPFLMGNLILFGPQSAEYTCLIKQRYLHPSFYNDLVYLVPCYVYYANFKRLE</sequence>
<keyword evidence="2" id="KW-1185">Reference proteome</keyword>
<reference evidence="1 2" key="1">
    <citation type="journal article" date="2020" name="IScience">
        <title>Genome Sequencing of the Endangered Kingdonia uniflora (Circaeasteraceae, Ranunculales) Reveals Potential Mechanisms of Evolutionary Specialization.</title>
        <authorList>
            <person name="Sun Y."/>
            <person name="Deng T."/>
            <person name="Zhang A."/>
            <person name="Moore M.J."/>
            <person name="Landis J.B."/>
            <person name="Lin N."/>
            <person name="Zhang H."/>
            <person name="Zhang X."/>
            <person name="Huang J."/>
            <person name="Zhang X."/>
            <person name="Sun H."/>
            <person name="Wang H."/>
        </authorList>
    </citation>
    <scope>NUCLEOTIDE SEQUENCE [LARGE SCALE GENOMIC DNA]</scope>
    <source>
        <strain evidence="1">TB1705</strain>
        <tissue evidence="1">Leaf</tissue>
    </source>
</reference>
<organism evidence="1 2">
    <name type="scientific">Kingdonia uniflora</name>
    <dbReference type="NCBI Taxonomy" id="39325"/>
    <lineage>
        <taxon>Eukaryota</taxon>
        <taxon>Viridiplantae</taxon>
        <taxon>Streptophyta</taxon>
        <taxon>Embryophyta</taxon>
        <taxon>Tracheophyta</taxon>
        <taxon>Spermatophyta</taxon>
        <taxon>Magnoliopsida</taxon>
        <taxon>Ranunculales</taxon>
        <taxon>Circaeasteraceae</taxon>
        <taxon>Kingdonia</taxon>
    </lineage>
</organism>
<name>A0A7J7NLU4_9MAGN</name>
<evidence type="ECO:0000313" key="1">
    <source>
        <dbReference type="EMBL" id="KAF6168201.1"/>
    </source>
</evidence>
<dbReference type="EMBL" id="JACGCM010000704">
    <property type="protein sequence ID" value="KAF6168201.1"/>
    <property type="molecule type" value="Genomic_DNA"/>
</dbReference>